<accession>A0A834GB11</accession>
<dbReference type="AlphaFoldDB" id="A0A834GB11"/>
<dbReference type="Pfam" id="PF24750">
    <property type="entry name" value="b-prop_At3g26010-like"/>
    <property type="match status" value="2"/>
</dbReference>
<feature type="domain" description="F-box protein At3g26010-like beta-propeller" evidence="2">
    <location>
        <begin position="503"/>
        <end position="689"/>
    </location>
</feature>
<evidence type="ECO:0000313" key="4">
    <source>
        <dbReference type="Proteomes" id="UP000626092"/>
    </source>
</evidence>
<dbReference type="NCBIfam" id="TIGR01640">
    <property type="entry name" value="F_box_assoc_1"/>
    <property type="match status" value="1"/>
</dbReference>
<feature type="domain" description="F-box" evidence="1">
    <location>
        <begin position="91"/>
        <end position="125"/>
    </location>
</feature>
<dbReference type="InterPro" id="IPR050796">
    <property type="entry name" value="SCF_F-box_component"/>
</dbReference>
<organism evidence="3 4">
    <name type="scientific">Rhododendron simsii</name>
    <name type="common">Sims's rhododendron</name>
    <dbReference type="NCBI Taxonomy" id="118357"/>
    <lineage>
        <taxon>Eukaryota</taxon>
        <taxon>Viridiplantae</taxon>
        <taxon>Streptophyta</taxon>
        <taxon>Embryophyta</taxon>
        <taxon>Tracheophyta</taxon>
        <taxon>Spermatophyta</taxon>
        <taxon>Magnoliopsida</taxon>
        <taxon>eudicotyledons</taxon>
        <taxon>Gunneridae</taxon>
        <taxon>Pentapetalae</taxon>
        <taxon>asterids</taxon>
        <taxon>Ericales</taxon>
        <taxon>Ericaceae</taxon>
        <taxon>Ericoideae</taxon>
        <taxon>Rhodoreae</taxon>
        <taxon>Rhododendron</taxon>
    </lineage>
</organism>
<evidence type="ECO:0000259" key="1">
    <source>
        <dbReference type="Pfam" id="PF00646"/>
    </source>
</evidence>
<sequence length="726" mass="83446">MSCGAGHHELYQMYQLMRWGNTVEGNMDCDSEATQPTIDLLAPIITEEKNQHSAISLEKNKEESIAIEVEGEEEKRVTITADIFTKLPAKDEIVLEILSRLPPKTVTKFKCVSKTIHDLTRQPNFAAKHSDNYKPIASSSSTGFFHQRLPYTDQDVLMELVWRDVTFTPVIGSEPGCLPDPSLKFLKQRGDEDFIELIDSCNGLLLCSNTDSITFITTCFVCNPLTREKVALPHPCRRSTRVLYSLIADFNSHGYLQYKVVCLFRPKCTDSGTELLVLSSETGIWEEIEGRLPELHHKTVMGSKVFFNGSLFWDCLEDKILVCHLKSKKSQRFHELIETPRAPLGRCLWECKKQLLCYCHGFADDFPVWRLQTNEKNEMTWTREDGKEFKNMSEDISTMNSEGWHIKMKAMPVVRFKIIGYNPGSDTVFLCVHESVFSYGFEDRRLEWVGRCRFFHQRITCPDQDVFMDLVSNDIEFTPVIGFDPGRLLDPSLNFLKQRGDEDFVDLINSCNGLLLCSNTDSVYFVTTYFVCNPLTRENVALPHPCCRGSNRVSYSLIADLNSHGYIQYKVVCLSRPEGTDSGSELLVLSSETGVWEEMEERLPELHHETVMGSKVFFNGSLFWDCFEDEILVCHLNPKKSRRCYELIEAPRAPLGRCLWTFRNQLLCYCHGFADEFPAWRLHTNEKNEIMTWKRQDGKELETLSQVISTMHSEGWDVKRKVRPVS</sequence>
<dbReference type="Proteomes" id="UP000626092">
    <property type="component" value="Unassembled WGS sequence"/>
</dbReference>
<dbReference type="EMBL" id="WJXA01000010">
    <property type="protein sequence ID" value="KAF7130031.1"/>
    <property type="molecule type" value="Genomic_DNA"/>
</dbReference>
<evidence type="ECO:0000313" key="3">
    <source>
        <dbReference type="EMBL" id="KAF7130031.1"/>
    </source>
</evidence>
<dbReference type="Pfam" id="PF00646">
    <property type="entry name" value="F-box"/>
    <property type="match status" value="1"/>
</dbReference>
<feature type="domain" description="F-box protein At3g26010-like beta-propeller" evidence="2">
    <location>
        <begin position="197"/>
        <end position="382"/>
    </location>
</feature>
<dbReference type="InterPro" id="IPR036047">
    <property type="entry name" value="F-box-like_dom_sf"/>
</dbReference>
<dbReference type="PANTHER" id="PTHR31672">
    <property type="entry name" value="BNACNNG10540D PROTEIN"/>
    <property type="match status" value="1"/>
</dbReference>
<evidence type="ECO:0000259" key="2">
    <source>
        <dbReference type="Pfam" id="PF24750"/>
    </source>
</evidence>
<dbReference type="PANTHER" id="PTHR31672:SF2">
    <property type="entry name" value="F-BOX DOMAIN-CONTAINING PROTEIN"/>
    <property type="match status" value="1"/>
</dbReference>
<dbReference type="SUPFAM" id="SSF81383">
    <property type="entry name" value="F-box domain"/>
    <property type="match status" value="1"/>
</dbReference>
<keyword evidence="4" id="KW-1185">Reference proteome</keyword>
<evidence type="ECO:0008006" key="5">
    <source>
        <dbReference type="Google" id="ProtNLM"/>
    </source>
</evidence>
<dbReference type="InterPro" id="IPR017451">
    <property type="entry name" value="F-box-assoc_interact_dom"/>
</dbReference>
<dbReference type="InterPro" id="IPR001810">
    <property type="entry name" value="F-box_dom"/>
</dbReference>
<gene>
    <name evidence="3" type="ORF">RHSIM_Rhsim10G0101800</name>
</gene>
<reference evidence="3" key="1">
    <citation type="submission" date="2019-11" db="EMBL/GenBank/DDBJ databases">
        <authorList>
            <person name="Liu Y."/>
            <person name="Hou J."/>
            <person name="Li T.-Q."/>
            <person name="Guan C.-H."/>
            <person name="Wu X."/>
            <person name="Wu H.-Z."/>
            <person name="Ling F."/>
            <person name="Zhang R."/>
            <person name="Shi X.-G."/>
            <person name="Ren J.-P."/>
            <person name="Chen E.-F."/>
            <person name="Sun J.-M."/>
        </authorList>
    </citation>
    <scope>NUCLEOTIDE SEQUENCE</scope>
    <source>
        <strain evidence="3">Adult_tree_wgs_1</strain>
        <tissue evidence="3">Leaves</tissue>
    </source>
</reference>
<dbReference type="Gene3D" id="1.20.1280.50">
    <property type="match status" value="1"/>
</dbReference>
<comment type="caution">
    <text evidence="3">The sequence shown here is derived from an EMBL/GenBank/DDBJ whole genome shotgun (WGS) entry which is preliminary data.</text>
</comment>
<proteinExistence type="predicted"/>
<protein>
    <recommendedName>
        <fullName evidence="5">F-box domain-containing protein</fullName>
    </recommendedName>
</protein>
<name>A0A834GB11_RHOSS</name>
<dbReference type="InterPro" id="IPR056592">
    <property type="entry name" value="Beta-prop_At3g26010-like"/>
</dbReference>
<dbReference type="OrthoDB" id="1702529at2759"/>